<organism evidence="1 2">
    <name type="scientific">Jeotgalibacillus malaysiensis</name>
    <dbReference type="NCBI Taxonomy" id="1508404"/>
    <lineage>
        <taxon>Bacteria</taxon>
        <taxon>Bacillati</taxon>
        <taxon>Bacillota</taxon>
        <taxon>Bacilli</taxon>
        <taxon>Bacillales</taxon>
        <taxon>Caryophanaceae</taxon>
        <taxon>Jeotgalibacillus</taxon>
    </lineage>
</organism>
<evidence type="ECO:0008006" key="3">
    <source>
        <dbReference type="Google" id="ProtNLM"/>
    </source>
</evidence>
<dbReference type="AlphaFoldDB" id="A0A0B5AU39"/>
<name>A0A0B5AU39_9BACL</name>
<dbReference type="EMBL" id="CP009417">
    <property type="protein sequence ID" value="AJD93581.1"/>
    <property type="molecule type" value="Genomic_DNA"/>
</dbReference>
<reference evidence="1 2" key="1">
    <citation type="submission" date="2014-08" db="EMBL/GenBank/DDBJ databases">
        <title>Complete genome of a marine bacteria Jeotgalibacillus malaysiensis.</title>
        <authorList>
            <person name="Yaakop A.S."/>
            <person name="Chan K.-G."/>
            <person name="Goh K.M."/>
        </authorList>
    </citation>
    <scope>NUCLEOTIDE SEQUENCE [LARGE SCALE GENOMIC DNA]</scope>
    <source>
        <strain evidence="1 2">D5</strain>
        <plasmid evidence="2">Plasmid</plasmid>
    </source>
</reference>
<gene>
    <name evidence="1" type="ORF">JMA_42640</name>
</gene>
<evidence type="ECO:0000313" key="1">
    <source>
        <dbReference type="EMBL" id="AJD93581.1"/>
    </source>
</evidence>
<protein>
    <recommendedName>
        <fullName evidence="3">DUF2187 domain-containing protein</fullName>
    </recommendedName>
</protein>
<keyword evidence="2" id="KW-1185">Reference proteome</keyword>
<dbReference type="BioCyc" id="JESP1508404:G14D9-13587-MONOMER"/>
<keyword evidence="1" id="KW-0614">Plasmid</keyword>
<geneLocation type="plasmid" evidence="2"/>
<dbReference type="HOGENOM" id="CLU_2825350_0_0_9"/>
<accession>A0A0B5AU39</accession>
<dbReference type="Proteomes" id="UP000031449">
    <property type="component" value="Plasmid unnamed"/>
</dbReference>
<evidence type="ECO:0000313" key="2">
    <source>
        <dbReference type="Proteomes" id="UP000031449"/>
    </source>
</evidence>
<dbReference type="KEGG" id="jeo:JMA_42640"/>
<proteinExistence type="predicted"/>
<sequence>MSQRKVGDKVEIYITQYEDVFEQTGEETLYFMRGTVKKITKTYLIVENELDKKLHFISLAKYTIRP</sequence>